<evidence type="ECO:0000313" key="4">
    <source>
        <dbReference type="Proteomes" id="UP000470186"/>
    </source>
</evidence>
<dbReference type="Proteomes" id="UP000470186">
    <property type="component" value="Unassembled WGS sequence"/>
</dbReference>
<dbReference type="RefSeq" id="WP_153351353.1">
    <property type="nucleotide sequence ID" value="NZ_JBQEGM010000177.1"/>
</dbReference>
<organism evidence="3 4">
    <name type="scientific">Pseudomonas helleri</name>
    <dbReference type="NCBI Taxonomy" id="1608996"/>
    <lineage>
        <taxon>Bacteria</taxon>
        <taxon>Pseudomonadati</taxon>
        <taxon>Pseudomonadota</taxon>
        <taxon>Gammaproteobacteria</taxon>
        <taxon>Pseudomonadales</taxon>
        <taxon>Pseudomonadaceae</taxon>
        <taxon>Pseudomonas</taxon>
    </lineage>
</organism>
<feature type="region of interest" description="Disordered" evidence="1">
    <location>
        <begin position="1"/>
        <end position="21"/>
    </location>
</feature>
<dbReference type="AlphaFoldDB" id="A0A7X1Y889"/>
<evidence type="ECO:0000256" key="1">
    <source>
        <dbReference type="SAM" id="MobiDB-lite"/>
    </source>
</evidence>
<name>A0A7X1Y889_9PSED</name>
<sequence>MHSSVNTGNSPNNPAPRFSQSENVARIKRVTPFDFHGFPVRVIDEGTGEPWFIAKDIAEALGYSNTSKAINAHCKAVSTCHTEMGGQVRAVQIIPERDLYRLVMKSKLPAAEQFEEWVVGEVLPSIRKTGAYTAPQPTNNAKIVGELAILECFDRLLKPAPSSKMMMLAQIAANNGLDAKFLPGYAIDAAPDATGGSSMPTKAVTALIKENGISSTAAAFNRALATHGFLKTLTRLNSKRETVEFWGVTDKGLQYGKNLISPQCPRETQPHWYVDRFLELADLIGKGAK</sequence>
<protein>
    <submittedName>
        <fullName evidence="3">Rha family transcriptional regulator</fullName>
    </submittedName>
</protein>
<dbReference type="PANTHER" id="PTHR36180:SF2">
    <property type="entry name" value="BRO FAMILY PROTEIN"/>
    <property type="match status" value="1"/>
</dbReference>
<dbReference type="SMART" id="SM01040">
    <property type="entry name" value="Bro-N"/>
    <property type="match status" value="1"/>
</dbReference>
<dbReference type="PANTHER" id="PTHR36180">
    <property type="entry name" value="DNA-BINDING PROTEIN-RELATED-RELATED"/>
    <property type="match status" value="1"/>
</dbReference>
<proteinExistence type="predicted"/>
<reference evidence="3 4" key="1">
    <citation type="submission" date="2019-10" db="EMBL/GenBank/DDBJ databases">
        <title>Evaluation of single-gene subtyping targets for Pseudomonas.</title>
        <authorList>
            <person name="Reichler S.J."/>
            <person name="Orsi R.H."/>
            <person name="Wiedmann M."/>
            <person name="Martin N.H."/>
            <person name="Murphy S.I."/>
        </authorList>
    </citation>
    <scope>NUCLEOTIDE SEQUENCE [LARGE SCALE GENOMIC DNA]</scope>
    <source>
        <strain evidence="3 4">FSL R10-2107</strain>
    </source>
</reference>
<dbReference type="Pfam" id="PF02498">
    <property type="entry name" value="Bro-N"/>
    <property type="match status" value="1"/>
</dbReference>
<accession>A0A7X1Y889</accession>
<dbReference type="PROSITE" id="PS51750">
    <property type="entry name" value="BRO_N"/>
    <property type="match status" value="1"/>
</dbReference>
<feature type="domain" description="Bro-N" evidence="2">
    <location>
        <begin position="27"/>
        <end position="130"/>
    </location>
</feature>
<dbReference type="InterPro" id="IPR003497">
    <property type="entry name" value="BRO_N_domain"/>
</dbReference>
<evidence type="ECO:0000313" key="3">
    <source>
        <dbReference type="EMBL" id="MQU32138.1"/>
    </source>
</evidence>
<dbReference type="EMBL" id="WIVX01000050">
    <property type="protein sequence ID" value="MQU32138.1"/>
    <property type="molecule type" value="Genomic_DNA"/>
</dbReference>
<gene>
    <name evidence="3" type="ORF">GHO30_12160</name>
</gene>
<evidence type="ECO:0000259" key="2">
    <source>
        <dbReference type="PROSITE" id="PS51750"/>
    </source>
</evidence>
<keyword evidence="4" id="KW-1185">Reference proteome</keyword>
<comment type="caution">
    <text evidence="3">The sequence shown here is derived from an EMBL/GenBank/DDBJ whole genome shotgun (WGS) entry which is preliminary data.</text>
</comment>